<dbReference type="OrthoDB" id="194443at2759"/>
<dbReference type="AlphaFoldDB" id="A0A5J9WGY3"/>
<feature type="compositionally biased region" description="Polar residues" evidence="1">
    <location>
        <begin position="54"/>
        <end position="65"/>
    </location>
</feature>
<feature type="domain" description="WW" evidence="2">
    <location>
        <begin position="142"/>
        <end position="170"/>
    </location>
</feature>
<dbReference type="Proteomes" id="UP000324897">
    <property type="component" value="Chromosome 5"/>
</dbReference>
<proteinExistence type="predicted"/>
<dbReference type="EMBL" id="RWGY01000004">
    <property type="protein sequence ID" value="TVU47215.1"/>
    <property type="molecule type" value="Genomic_DNA"/>
</dbReference>
<dbReference type="Gramene" id="TVU47215">
    <property type="protein sequence ID" value="TVU47215"/>
    <property type="gene ID" value="EJB05_06807"/>
</dbReference>
<dbReference type="Pfam" id="PF00397">
    <property type="entry name" value="WW"/>
    <property type="match status" value="1"/>
</dbReference>
<dbReference type="InterPro" id="IPR036020">
    <property type="entry name" value="WW_dom_sf"/>
</dbReference>
<gene>
    <name evidence="3" type="ORF">EJB05_06807</name>
</gene>
<evidence type="ECO:0000256" key="1">
    <source>
        <dbReference type="SAM" id="MobiDB-lite"/>
    </source>
</evidence>
<name>A0A5J9WGY3_9POAL</name>
<feature type="region of interest" description="Disordered" evidence="1">
    <location>
        <begin position="32"/>
        <end position="124"/>
    </location>
</feature>
<accession>A0A5J9WGY3</accession>
<dbReference type="InterPro" id="IPR001202">
    <property type="entry name" value="WW_dom"/>
</dbReference>
<comment type="caution">
    <text evidence="3">The sequence shown here is derived from an EMBL/GenBank/DDBJ whole genome shotgun (WGS) entry which is preliminary data.</text>
</comment>
<evidence type="ECO:0000313" key="4">
    <source>
        <dbReference type="Proteomes" id="UP000324897"/>
    </source>
</evidence>
<sequence length="289" mass="32543">MLSEVSLCVEKQKDSGCSTICSDDKATGWEAENKHEHGELLNNTGNPVKLESPIQGNQASDSVSQGAAEMLDHGESRRSSVGIYQEDNFPMREDQLSVEPSSVSHDKNETDRQASPSSAEPFSVDGHTLSSDINFYYDYGDWRAVWDPFYSRYYFYNIQTQESTWCPPEGLEDFASYCSTYTTKELAELGSQSKSTTMEENCQADDDRHLDGQGQDHCDKLNDLSKIPDEDQSMITTIDEAQHSGKKQNGSVTQVLEMAQEVASTKKKRRVRRSQSRKMILQSLLSRFL</sequence>
<dbReference type="SUPFAM" id="SSF51045">
    <property type="entry name" value="WW domain"/>
    <property type="match status" value="1"/>
</dbReference>
<evidence type="ECO:0000313" key="3">
    <source>
        <dbReference type="EMBL" id="TVU47215.1"/>
    </source>
</evidence>
<reference evidence="3 4" key="1">
    <citation type="journal article" date="2019" name="Sci. Rep.">
        <title>A high-quality genome of Eragrostis curvula grass provides insights into Poaceae evolution and supports new strategies to enhance forage quality.</title>
        <authorList>
            <person name="Carballo J."/>
            <person name="Santos B.A.C.M."/>
            <person name="Zappacosta D."/>
            <person name="Garbus I."/>
            <person name="Selva J.P."/>
            <person name="Gallo C.A."/>
            <person name="Diaz A."/>
            <person name="Albertini E."/>
            <person name="Caccamo M."/>
            <person name="Echenique V."/>
        </authorList>
    </citation>
    <scope>NUCLEOTIDE SEQUENCE [LARGE SCALE GENOMIC DNA]</scope>
    <source>
        <strain evidence="4">cv. Victoria</strain>
        <tissue evidence="3">Leaf</tissue>
    </source>
</reference>
<keyword evidence="4" id="KW-1185">Reference proteome</keyword>
<dbReference type="PROSITE" id="PS50020">
    <property type="entry name" value="WW_DOMAIN_2"/>
    <property type="match status" value="1"/>
</dbReference>
<dbReference type="PROSITE" id="PS01159">
    <property type="entry name" value="WW_DOMAIN_1"/>
    <property type="match status" value="1"/>
</dbReference>
<dbReference type="CDD" id="cd00201">
    <property type="entry name" value="WW"/>
    <property type="match status" value="1"/>
</dbReference>
<evidence type="ECO:0000259" key="2">
    <source>
        <dbReference type="PROSITE" id="PS50020"/>
    </source>
</evidence>
<organism evidence="3 4">
    <name type="scientific">Eragrostis curvula</name>
    <name type="common">weeping love grass</name>
    <dbReference type="NCBI Taxonomy" id="38414"/>
    <lineage>
        <taxon>Eukaryota</taxon>
        <taxon>Viridiplantae</taxon>
        <taxon>Streptophyta</taxon>
        <taxon>Embryophyta</taxon>
        <taxon>Tracheophyta</taxon>
        <taxon>Spermatophyta</taxon>
        <taxon>Magnoliopsida</taxon>
        <taxon>Liliopsida</taxon>
        <taxon>Poales</taxon>
        <taxon>Poaceae</taxon>
        <taxon>PACMAD clade</taxon>
        <taxon>Chloridoideae</taxon>
        <taxon>Eragrostideae</taxon>
        <taxon>Eragrostidinae</taxon>
        <taxon>Eragrostis</taxon>
    </lineage>
</organism>
<protein>
    <recommendedName>
        <fullName evidence="2">WW domain-containing protein</fullName>
    </recommendedName>
</protein>
<dbReference type="Gene3D" id="2.20.70.10">
    <property type="match status" value="1"/>
</dbReference>